<feature type="compositionally biased region" description="Basic and acidic residues" evidence="1">
    <location>
        <begin position="34"/>
        <end position="62"/>
    </location>
</feature>
<evidence type="ECO:0000256" key="1">
    <source>
        <dbReference type="SAM" id="MobiDB-lite"/>
    </source>
</evidence>
<reference evidence="2 3" key="2">
    <citation type="submission" date="2018-11" db="EMBL/GenBank/DDBJ databases">
        <authorList>
            <consortium name="Pathogen Informatics"/>
        </authorList>
    </citation>
    <scope>NUCLEOTIDE SEQUENCE [LARGE SCALE GENOMIC DNA]</scope>
</reference>
<dbReference type="WBParaSite" id="GPUH_0001063901-mRNA-1">
    <property type="protein sequence ID" value="GPUH_0001063901-mRNA-1"/>
    <property type="gene ID" value="GPUH_0001063901"/>
</dbReference>
<gene>
    <name evidence="2" type="ORF">GPUH_LOCUS10626</name>
</gene>
<proteinExistence type="predicted"/>
<name>A0A183DPI5_9BILA</name>
<dbReference type="EMBL" id="UYRT01078067">
    <property type="protein sequence ID" value="VDN17699.1"/>
    <property type="molecule type" value="Genomic_DNA"/>
</dbReference>
<evidence type="ECO:0000313" key="2">
    <source>
        <dbReference type="EMBL" id="VDN17699.1"/>
    </source>
</evidence>
<reference evidence="4" key="1">
    <citation type="submission" date="2016-06" db="UniProtKB">
        <authorList>
            <consortium name="WormBaseParasite"/>
        </authorList>
    </citation>
    <scope>IDENTIFICATION</scope>
</reference>
<protein>
    <submittedName>
        <fullName evidence="2 4">Uncharacterized protein</fullName>
    </submittedName>
</protein>
<evidence type="ECO:0000313" key="3">
    <source>
        <dbReference type="Proteomes" id="UP000271098"/>
    </source>
</evidence>
<evidence type="ECO:0000313" key="4">
    <source>
        <dbReference type="WBParaSite" id="GPUH_0001063901-mRNA-1"/>
    </source>
</evidence>
<feature type="compositionally biased region" description="Polar residues" evidence="1">
    <location>
        <begin position="73"/>
        <end position="91"/>
    </location>
</feature>
<accession>A0A183DPI5</accession>
<keyword evidence="3" id="KW-1185">Reference proteome</keyword>
<feature type="region of interest" description="Disordered" evidence="1">
    <location>
        <begin position="1"/>
        <end position="162"/>
    </location>
</feature>
<organism evidence="4">
    <name type="scientific">Gongylonema pulchrum</name>
    <dbReference type="NCBI Taxonomy" id="637853"/>
    <lineage>
        <taxon>Eukaryota</taxon>
        <taxon>Metazoa</taxon>
        <taxon>Ecdysozoa</taxon>
        <taxon>Nematoda</taxon>
        <taxon>Chromadorea</taxon>
        <taxon>Rhabditida</taxon>
        <taxon>Spirurina</taxon>
        <taxon>Spiruromorpha</taxon>
        <taxon>Spiruroidea</taxon>
        <taxon>Gongylonematidae</taxon>
        <taxon>Gongylonema</taxon>
    </lineage>
</organism>
<feature type="compositionally biased region" description="Low complexity" evidence="1">
    <location>
        <begin position="109"/>
        <end position="119"/>
    </location>
</feature>
<dbReference type="AlphaFoldDB" id="A0A183DPI5"/>
<dbReference type="Proteomes" id="UP000271098">
    <property type="component" value="Unassembled WGS sequence"/>
</dbReference>
<sequence>MRLNVASAAKQVPATLPHPSFEEGERQSWAALETEAKVSRSSKEERAALSIPDRERSFRTDNSEEDGWPQQALWHSNRITPRNGLSPNNMRNVEDCRLGSDAPNWQPEPSSNSASPSASGTRRRSLSAGFLQSFNSTHPAGLNDKRRNGQQTDRAARHTLRQ</sequence>